<dbReference type="GeneID" id="64662803"/>
<dbReference type="EMBL" id="JABBWK010000125">
    <property type="protein sequence ID" value="KAG1891710.1"/>
    <property type="molecule type" value="Genomic_DNA"/>
</dbReference>
<comment type="caution">
    <text evidence="1">The sequence shown here is derived from an EMBL/GenBank/DDBJ whole genome shotgun (WGS) entry which is preliminary data.</text>
</comment>
<sequence>MSTPSLSLVVSQAMAILAGNTSGIIFATYKKQAKNTFPSLKICPTNTFSIISWKVLAINQLSDPDTGEDGAHPGSGFDPWVVKLEIHLCLNSNLGKHPQPVAVLQGVNITTDESGVTTVGQVMATMLPALNRCLQLTEDKGSCPSQNTSTSKSWSSAANCIHLEDMKVAMDEWLSDHSDVIAKWREFAHASQAAVLAWPIFILVHEALVPLIAEVGGDRGSKDRKYLRDALKTHGIGNPQLRAATLIIEAEDLLENCHLNHVKAAVDILLCTPLSSELNYLECEDAGVYSRSMIPAGAGLQYQKLLRFSPHMNTIRPDRNDQPCDPLDFSAPLPLPTWELKTCSVQFLKV</sequence>
<reference evidence="1" key="1">
    <citation type="journal article" date="2020" name="New Phytol.">
        <title>Comparative genomics reveals dynamic genome evolution in host specialist ectomycorrhizal fungi.</title>
        <authorList>
            <person name="Lofgren L.A."/>
            <person name="Nguyen N.H."/>
            <person name="Vilgalys R."/>
            <person name="Ruytinx J."/>
            <person name="Liao H.L."/>
            <person name="Branco S."/>
            <person name="Kuo A."/>
            <person name="LaButti K."/>
            <person name="Lipzen A."/>
            <person name="Andreopoulos W."/>
            <person name="Pangilinan J."/>
            <person name="Riley R."/>
            <person name="Hundley H."/>
            <person name="Na H."/>
            <person name="Barry K."/>
            <person name="Grigoriev I.V."/>
            <person name="Stajich J.E."/>
            <person name="Kennedy P.G."/>
        </authorList>
    </citation>
    <scope>NUCLEOTIDE SEQUENCE</scope>
    <source>
        <strain evidence="1">FC203</strain>
    </source>
</reference>
<proteinExistence type="predicted"/>
<accession>A0AAD4DRH5</accession>
<keyword evidence="2" id="KW-1185">Reference proteome</keyword>
<evidence type="ECO:0000313" key="2">
    <source>
        <dbReference type="Proteomes" id="UP001195769"/>
    </source>
</evidence>
<evidence type="ECO:0000313" key="1">
    <source>
        <dbReference type="EMBL" id="KAG1891710.1"/>
    </source>
</evidence>
<name>A0AAD4DRH5_9AGAM</name>
<dbReference type="Proteomes" id="UP001195769">
    <property type="component" value="Unassembled WGS sequence"/>
</dbReference>
<organism evidence="1 2">
    <name type="scientific">Suillus fuscotomentosus</name>
    <dbReference type="NCBI Taxonomy" id="1912939"/>
    <lineage>
        <taxon>Eukaryota</taxon>
        <taxon>Fungi</taxon>
        <taxon>Dikarya</taxon>
        <taxon>Basidiomycota</taxon>
        <taxon>Agaricomycotina</taxon>
        <taxon>Agaricomycetes</taxon>
        <taxon>Agaricomycetidae</taxon>
        <taxon>Boletales</taxon>
        <taxon>Suillineae</taxon>
        <taxon>Suillaceae</taxon>
        <taxon>Suillus</taxon>
    </lineage>
</organism>
<dbReference type="AlphaFoldDB" id="A0AAD4DRH5"/>
<protein>
    <submittedName>
        <fullName evidence="1">Uncharacterized protein</fullName>
    </submittedName>
</protein>
<gene>
    <name evidence="1" type="ORF">F5891DRAFT_1197558</name>
</gene>
<dbReference type="RefSeq" id="XP_041218186.1">
    <property type="nucleotide sequence ID" value="XM_041368505.1"/>
</dbReference>